<feature type="region of interest" description="Disordered" evidence="1">
    <location>
        <begin position="108"/>
        <end position="129"/>
    </location>
</feature>
<evidence type="ECO:0000313" key="3">
    <source>
        <dbReference type="EMBL" id="OLP85008.1"/>
    </source>
</evidence>
<protein>
    <submittedName>
        <fullName evidence="3">Uncharacterized protein</fullName>
    </submittedName>
</protein>
<gene>
    <name evidence="3" type="ORF">AK812_SmicGene34045</name>
</gene>
<sequence length="174" mass="19526">MRLRALFLTILVSGFLQVRQDPRFAARADPAVALLEEVDLSWEDCVENAADLATGRHAHLFAFQGEVERQFQLDQAGLHAEMSSCGLWHVDQRSDHDLLEVFSDSDWAGKKDSRRSTNSGGAECWDNKEKQNRRGTARCLRAFQRLSGDPVQEDNVRGIYLYTGHGLSKATPPP</sequence>
<dbReference type="OrthoDB" id="10318557at2759"/>
<dbReference type="AlphaFoldDB" id="A0A1Q9CPZ6"/>
<reference evidence="3 4" key="1">
    <citation type="submission" date="2016-02" db="EMBL/GenBank/DDBJ databases">
        <title>Genome analysis of coral dinoflagellate symbionts highlights evolutionary adaptations to a symbiotic lifestyle.</title>
        <authorList>
            <person name="Aranda M."/>
            <person name="Li Y."/>
            <person name="Liew Y.J."/>
            <person name="Baumgarten S."/>
            <person name="Simakov O."/>
            <person name="Wilson M."/>
            <person name="Piel J."/>
            <person name="Ashoor H."/>
            <person name="Bougouffa S."/>
            <person name="Bajic V.B."/>
            <person name="Ryu T."/>
            <person name="Ravasi T."/>
            <person name="Bayer T."/>
            <person name="Micklem G."/>
            <person name="Kim H."/>
            <person name="Bhak J."/>
            <person name="Lajeunesse T.C."/>
            <person name="Voolstra C.R."/>
        </authorList>
    </citation>
    <scope>NUCLEOTIDE SEQUENCE [LARGE SCALE GENOMIC DNA]</scope>
    <source>
        <strain evidence="3 4">CCMP2467</strain>
    </source>
</reference>
<keyword evidence="2" id="KW-0732">Signal</keyword>
<feature type="signal peptide" evidence="2">
    <location>
        <begin position="1"/>
        <end position="20"/>
    </location>
</feature>
<dbReference type="EMBL" id="LSRX01001000">
    <property type="protein sequence ID" value="OLP85008.1"/>
    <property type="molecule type" value="Genomic_DNA"/>
</dbReference>
<feature type="chain" id="PRO_5012435243" evidence="2">
    <location>
        <begin position="21"/>
        <end position="174"/>
    </location>
</feature>
<evidence type="ECO:0000256" key="2">
    <source>
        <dbReference type="SAM" id="SignalP"/>
    </source>
</evidence>
<evidence type="ECO:0000313" key="4">
    <source>
        <dbReference type="Proteomes" id="UP000186817"/>
    </source>
</evidence>
<organism evidence="3 4">
    <name type="scientific">Symbiodinium microadriaticum</name>
    <name type="common">Dinoflagellate</name>
    <name type="synonym">Zooxanthella microadriatica</name>
    <dbReference type="NCBI Taxonomy" id="2951"/>
    <lineage>
        <taxon>Eukaryota</taxon>
        <taxon>Sar</taxon>
        <taxon>Alveolata</taxon>
        <taxon>Dinophyceae</taxon>
        <taxon>Suessiales</taxon>
        <taxon>Symbiodiniaceae</taxon>
        <taxon>Symbiodinium</taxon>
    </lineage>
</organism>
<evidence type="ECO:0000256" key="1">
    <source>
        <dbReference type="SAM" id="MobiDB-lite"/>
    </source>
</evidence>
<dbReference type="Proteomes" id="UP000186817">
    <property type="component" value="Unassembled WGS sequence"/>
</dbReference>
<proteinExistence type="predicted"/>
<comment type="caution">
    <text evidence="3">The sequence shown here is derived from an EMBL/GenBank/DDBJ whole genome shotgun (WGS) entry which is preliminary data.</text>
</comment>
<accession>A0A1Q9CPZ6</accession>
<name>A0A1Q9CPZ6_SYMMI</name>
<keyword evidence="4" id="KW-1185">Reference proteome</keyword>